<name>A0A6C0D7A3_9ZZZZ</name>
<sequence>MNFFNSLMAPLGKNYCILFYVFGIFGALLVLLSFGGLMLGLFRKNSGYVMGTYLLALTYALIIYYLNRIHYNICKAALR</sequence>
<keyword evidence="1" id="KW-0812">Transmembrane</keyword>
<keyword evidence="1" id="KW-1133">Transmembrane helix</keyword>
<evidence type="ECO:0000313" key="3">
    <source>
        <dbReference type="EMBL" id="QHT75421.1"/>
    </source>
</evidence>
<evidence type="ECO:0000313" key="2">
    <source>
        <dbReference type="EMBL" id="QHT11575.1"/>
    </source>
</evidence>
<feature type="transmembrane region" description="Helical" evidence="1">
    <location>
        <begin position="17"/>
        <end position="42"/>
    </location>
</feature>
<protein>
    <submittedName>
        <fullName evidence="2">Uncharacterized protein</fullName>
    </submittedName>
</protein>
<dbReference type="AlphaFoldDB" id="A0A6C0D7A3"/>
<feature type="transmembrane region" description="Helical" evidence="1">
    <location>
        <begin position="48"/>
        <end position="66"/>
    </location>
</feature>
<dbReference type="EMBL" id="MN739871">
    <property type="protein sequence ID" value="QHT75421.1"/>
    <property type="molecule type" value="Genomic_DNA"/>
</dbReference>
<proteinExistence type="predicted"/>
<organism evidence="2">
    <name type="scientific">viral metagenome</name>
    <dbReference type="NCBI Taxonomy" id="1070528"/>
    <lineage>
        <taxon>unclassified sequences</taxon>
        <taxon>metagenomes</taxon>
        <taxon>organismal metagenomes</taxon>
    </lineage>
</organism>
<evidence type="ECO:0000256" key="1">
    <source>
        <dbReference type="SAM" id="Phobius"/>
    </source>
</evidence>
<reference evidence="2" key="1">
    <citation type="journal article" date="2020" name="Nature">
        <title>Giant virus diversity and host interactions through global metagenomics.</title>
        <authorList>
            <person name="Schulz F."/>
            <person name="Roux S."/>
            <person name="Paez-Espino D."/>
            <person name="Jungbluth S."/>
            <person name="Walsh D.A."/>
            <person name="Denef V.J."/>
            <person name="McMahon K.D."/>
            <person name="Konstantinidis K.T."/>
            <person name="Eloe-Fadrosh E.A."/>
            <person name="Kyrpides N.C."/>
            <person name="Woyke T."/>
        </authorList>
    </citation>
    <scope>NUCLEOTIDE SEQUENCE</scope>
    <source>
        <strain evidence="2">GVMAG-M-3300023174-116</strain>
        <strain evidence="3">GVMAG-M-3300023179-63</strain>
    </source>
</reference>
<dbReference type="EMBL" id="MN739535">
    <property type="protein sequence ID" value="QHT11575.1"/>
    <property type="molecule type" value="Genomic_DNA"/>
</dbReference>
<accession>A0A6C0D7A3</accession>
<keyword evidence="1" id="KW-0472">Membrane</keyword>